<dbReference type="EMBL" id="JAFEKC020000008">
    <property type="protein sequence ID" value="KAK0513533.1"/>
    <property type="molecule type" value="Genomic_DNA"/>
</dbReference>
<sequence>MVSNAVLTISALLLHVSGAYTQSTNHTSPSSTCTSPSGFANTVVFAPNALATINHQISDSFVNTHAVDFTEILNVAISQAAIASFCLDRCIAYTGNATSDLPCLSFSVDMGEPYPPNASDTALRWFCTTFDAALSPGLYEAIDAESYMHAVGVNRVCEGTFRAY</sequence>
<reference evidence="2" key="1">
    <citation type="submission" date="2023-03" db="EMBL/GenBank/DDBJ databases">
        <title>Complete genome of Cladonia borealis.</title>
        <authorList>
            <person name="Park H."/>
        </authorList>
    </citation>
    <scope>NUCLEOTIDE SEQUENCE</scope>
    <source>
        <strain evidence="2">ANT050790</strain>
    </source>
</reference>
<evidence type="ECO:0000313" key="2">
    <source>
        <dbReference type="EMBL" id="KAK0513533.1"/>
    </source>
</evidence>
<feature type="chain" id="PRO_5041253316" evidence="1">
    <location>
        <begin position="22"/>
        <end position="164"/>
    </location>
</feature>
<evidence type="ECO:0000313" key="3">
    <source>
        <dbReference type="Proteomes" id="UP001166286"/>
    </source>
</evidence>
<dbReference type="AlphaFoldDB" id="A0AA39R566"/>
<dbReference type="Proteomes" id="UP001166286">
    <property type="component" value="Unassembled WGS sequence"/>
</dbReference>
<gene>
    <name evidence="2" type="ORF">JMJ35_004519</name>
</gene>
<proteinExistence type="predicted"/>
<feature type="signal peptide" evidence="1">
    <location>
        <begin position="1"/>
        <end position="21"/>
    </location>
</feature>
<evidence type="ECO:0000256" key="1">
    <source>
        <dbReference type="SAM" id="SignalP"/>
    </source>
</evidence>
<organism evidence="2 3">
    <name type="scientific">Cladonia borealis</name>
    <dbReference type="NCBI Taxonomy" id="184061"/>
    <lineage>
        <taxon>Eukaryota</taxon>
        <taxon>Fungi</taxon>
        <taxon>Dikarya</taxon>
        <taxon>Ascomycota</taxon>
        <taxon>Pezizomycotina</taxon>
        <taxon>Lecanoromycetes</taxon>
        <taxon>OSLEUM clade</taxon>
        <taxon>Lecanoromycetidae</taxon>
        <taxon>Lecanorales</taxon>
        <taxon>Lecanorineae</taxon>
        <taxon>Cladoniaceae</taxon>
        <taxon>Cladonia</taxon>
    </lineage>
</organism>
<keyword evidence="3" id="KW-1185">Reference proteome</keyword>
<protein>
    <submittedName>
        <fullName evidence="2">Uncharacterized protein</fullName>
    </submittedName>
</protein>
<accession>A0AA39R566</accession>
<name>A0AA39R566_9LECA</name>
<comment type="caution">
    <text evidence="2">The sequence shown here is derived from an EMBL/GenBank/DDBJ whole genome shotgun (WGS) entry which is preliminary data.</text>
</comment>
<keyword evidence="1" id="KW-0732">Signal</keyword>